<accession>A0A644WQP9</accession>
<feature type="transmembrane region" description="Helical" evidence="6">
    <location>
        <begin position="176"/>
        <end position="197"/>
    </location>
</feature>
<keyword evidence="5 6" id="KW-0472">Membrane</keyword>
<dbReference type="EMBL" id="VSSQ01001209">
    <property type="protein sequence ID" value="MPM06215.1"/>
    <property type="molecule type" value="Genomic_DNA"/>
</dbReference>
<dbReference type="GO" id="GO:0004713">
    <property type="term" value="F:protein tyrosine kinase activity"/>
    <property type="evidence" value="ECO:0007669"/>
    <property type="project" value="TreeGrafter"/>
</dbReference>
<evidence type="ECO:0000256" key="3">
    <source>
        <dbReference type="ARBA" id="ARBA00022692"/>
    </source>
</evidence>
<dbReference type="InterPro" id="IPR003856">
    <property type="entry name" value="LPS_length_determ_N"/>
</dbReference>
<feature type="transmembrane region" description="Helical" evidence="6">
    <location>
        <begin position="20"/>
        <end position="41"/>
    </location>
</feature>
<feature type="domain" description="Polysaccharide chain length determinant N-terminal" evidence="7">
    <location>
        <begin position="6"/>
        <end position="91"/>
    </location>
</feature>
<dbReference type="InterPro" id="IPR050445">
    <property type="entry name" value="Bact_polysacc_biosynth/exp"/>
</dbReference>
<evidence type="ECO:0000256" key="6">
    <source>
        <dbReference type="SAM" id="Phobius"/>
    </source>
</evidence>
<comment type="caution">
    <text evidence="9">The sequence shown here is derived from an EMBL/GenBank/DDBJ whole genome shotgun (WGS) entry which is preliminary data.</text>
</comment>
<dbReference type="Pfam" id="PF02706">
    <property type="entry name" value="Wzz"/>
    <property type="match status" value="1"/>
</dbReference>
<dbReference type="PANTHER" id="PTHR32309:SF13">
    <property type="entry name" value="FERRIC ENTEROBACTIN TRANSPORT PROTEIN FEPE"/>
    <property type="match status" value="1"/>
</dbReference>
<reference evidence="9" key="1">
    <citation type="submission" date="2019-08" db="EMBL/GenBank/DDBJ databases">
        <authorList>
            <person name="Kucharzyk K."/>
            <person name="Murdoch R.W."/>
            <person name="Higgins S."/>
            <person name="Loffler F."/>
        </authorList>
    </citation>
    <scope>NUCLEOTIDE SEQUENCE</scope>
</reference>
<evidence type="ECO:0000256" key="4">
    <source>
        <dbReference type="ARBA" id="ARBA00022989"/>
    </source>
</evidence>
<name>A0A644WQP9_9ZZZZ</name>
<dbReference type="GO" id="GO:0005886">
    <property type="term" value="C:plasma membrane"/>
    <property type="evidence" value="ECO:0007669"/>
    <property type="project" value="UniProtKB-SubCell"/>
</dbReference>
<proteinExistence type="predicted"/>
<dbReference type="InterPro" id="IPR032807">
    <property type="entry name" value="GNVR"/>
</dbReference>
<evidence type="ECO:0000259" key="8">
    <source>
        <dbReference type="Pfam" id="PF13807"/>
    </source>
</evidence>
<comment type="subcellular location">
    <subcellularLocation>
        <location evidence="1">Cell membrane</location>
        <topology evidence="1">Multi-pass membrane protein</topology>
    </subcellularLocation>
</comment>
<keyword evidence="3 6" id="KW-0812">Transmembrane</keyword>
<evidence type="ECO:0000256" key="2">
    <source>
        <dbReference type="ARBA" id="ARBA00022475"/>
    </source>
</evidence>
<dbReference type="AlphaFoldDB" id="A0A644WQP9"/>
<evidence type="ECO:0000313" key="9">
    <source>
        <dbReference type="EMBL" id="MPM06215.1"/>
    </source>
</evidence>
<protein>
    <submittedName>
        <fullName evidence="9">Putative capsular polysaccharide biosynthesis protein YwqC</fullName>
    </submittedName>
</protein>
<gene>
    <name evidence="9" type="primary">ywqC_1</name>
    <name evidence="9" type="ORF">SDC9_52511</name>
</gene>
<evidence type="ECO:0000256" key="5">
    <source>
        <dbReference type="ARBA" id="ARBA00023136"/>
    </source>
</evidence>
<dbReference type="Pfam" id="PF13807">
    <property type="entry name" value="GNVR"/>
    <property type="match status" value="1"/>
</dbReference>
<sequence>MEEQVIRLDELFEALKKRWLMIVTITLIATIISAALSFFVIKPKYEATTKVFIGKDEGDNQAYNQNDVLMYQKLMKTYSEAIKTKDLVSRSLQGTSLELKPEDVLANLTVSPVTDTQILQIKYKSNNPQEAKVVIQELTDEFIKTSKELVPNGNIKTIEEVQLPEKPVSPNKKMNIAIAFLLGLMVSIGLAFLLEFLDNTFKSKDQLERELDIPVIGVIPTVKEV</sequence>
<feature type="domain" description="Tyrosine-protein kinase G-rich" evidence="8">
    <location>
        <begin position="151"/>
        <end position="194"/>
    </location>
</feature>
<keyword evidence="2" id="KW-1003">Cell membrane</keyword>
<organism evidence="9">
    <name type="scientific">bioreactor metagenome</name>
    <dbReference type="NCBI Taxonomy" id="1076179"/>
    <lineage>
        <taxon>unclassified sequences</taxon>
        <taxon>metagenomes</taxon>
        <taxon>ecological metagenomes</taxon>
    </lineage>
</organism>
<keyword evidence="4 6" id="KW-1133">Transmembrane helix</keyword>
<evidence type="ECO:0000259" key="7">
    <source>
        <dbReference type="Pfam" id="PF02706"/>
    </source>
</evidence>
<dbReference type="PANTHER" id="PTHR32309">
    <property type="entry name" value="TYROSINE-PROTEIN KINASE"/>
    <property type="match status" value="1"/>
</dbReference>
<evidence type="ECO:0000256" key="1">
    <source>
        <dbReference type="ARBA" id="ARBA00004651"/>
    </source>
</evidence>